<dbReference type="SMART" id="SM00387">
    <property type="entry name" value="HATPase_c"/>
    <property type="match status" value="1"/>
</dbReference>
<dbReference type="PROSITE" id="PS50112">
    <property type="entry name" value="PAS"/>
    <property type="match status" value="1"/>
</dbReference>
<keyword evidence="7" id="KW-0067">ATP-binding</keyword>
<dbReference type="SMART" id="SM00086">
    <property type="entry name" value="PAC"/>
    <property type="match status" value="2"/>
</dbReference>
<evidence type="ECO:0000256" key="6">
    <source>
        <dbReference type="ARBA" id="ARBA00022777"/>
    </source>
</evidence>
<keyword evidence="6" id="KW-0418">Kinase</keyword>
<evidence type="ECO:0000256" key="4">
    <source>
        <dbReference type="ARBA" id="ARBA00022679"/>
    </source>
</evidence>
<dbReference type="Gene3D" id="3.30.450.20">
    <property type="entry name" value="PAS domain"/>
    <property type="match status" value="2"/>
</dbReference>
<name>A0A838L8W7_9SPHN</name>
<dbReference type="InterPro" id="IPR003594">
    <property type="entry name" value="HATPase_dom"/>
</dbReference>
<reference evidence="12 13" key="1">
    <citation type="submission" date="2020-07" db="EMBL/GenBank/DDBJ databases">
        <authorList>
            <person name="Sun Q."/>
        </authorList>
    </citation>
    <scope>NUCLEOTIDE SEQUENCE [LARGE SCALE GENOMIC DNA]</scope>
    <source>
        <strain evidence="12 13">CGMCC 1.13654</strain>
    </source>
</reference>
<evidence type="ECO:0000256" key="7">
    <source>
        <dbReference type="ARBA" id="ARBA00022840"/>
    </source>
</evidence>
<evidence type="ECO:0000259" key="9">
    <source>
        <dbReference type="PROSITE" id="PS50109"/>
    </source>
</evidence>
<evidence type="ECO:0000256" key="1">
    <source>
        <dbReference type="ARBA" id="ARBA00000085"/>
    </source>
</evidence>
<evidence type="ECO:0000259" key="11">
    <source>
        <dbReference type="PROSITE" id="PS50113"/>
    </source>
</evidence>
<dbReference type="InterPro" id="IPR005467">
    <property type="entry name" value="His_kinase_dom"/>
</dbReference>
<evidence type="ECO:0000256" key="5">
    <source>
        <dbReference type="ARBA" id="ARBA00022741"/>
    </source>
</evidence>
<sequence>MGQTGWMGGPEILDLVHDSIIVRAPDGTIIQWNAAAEAQYGWTRAEAVGRPLADLLPLDPPELLAEVDATLLADGGWTGELARWAKDGSQLRIEVRASVRRHDDGRPFQIVETGRDVTEQRANEEAIRLSEYRFRNLFEAMAVSFWEIDFNAVGAMFLPLREQNIDLRSYFAARPERVREMMAATRVLDVNVKTLEMFGAATKEEIVGLGTDRYWPVENYAVFVDSLVAVLEKQPTFVRETSLYHHSGRRLDVMFTVAWSPETRKRGVVTLGVIDITDRLDAERKLQQIQADYIHAARIATLGELTASIAHEVNQPLAAIVTNGETSLRWLDRAEPNAEEARQLAFRMVADARRAADVIQRIRGMATRTPAGRTRQSINEIVSETLDFLRRDLQSSDVRVHFDAATGLPYVDADRTQLQQVLVNLAVNAKQAMVQHGRPMRILAIRTSLSGSGQIKVEIEDNGPGISPAIADHLFDSFATTKADGLGIGLSICRSIVEDHGGEIRALNGETGACFAFTLPAALASDEQPN</sequence>
<dbReference type="InterPro" id="IPR003661">
    <property type="entry name" value="HisK_dim/P_dom"/>
</dbReference>
<evidence type="ECO:0000313" key="13">
    <source>
        <dbReference type="Proteomes" id="UP000570166"/>
    </source>
</evidence>
<evidence type="ECO:0000256" key="2">
    <source>
        <dbReference type="ARBA" id="ARBA00012438"/>
    </source>
</evidence>
<dbReference type="SUPFAM" id="SSF47384">
    <property type="entry name" value="Homodimeric domain of signal transducing histidine kinase"/>
    <property type="match status" value="1"/>
</dbReference>
<dbReference type="NCBIfam" id="TIGR00229">
    <property type="entry name" value="sensory_box"/>
    <property type="match status" value="2"/>
</dbReference>
<dbReference type="AlphaFoldDB" id="A0A838L8W7"/>
<keyword evidence="4" id="KW-0808">Transferase</keyword>
<dbReference type="InterPro" id="IPR001610">
    <property type="entry name" value="PAC"/>
</dbReference>
<dbReference type="SUPFAM" id="SSF55874">
    <property type="entry name" value="ATPase domain of HSP90 chaperone/DNA topoisomerase II/histidine kinase"/>
    <property type="match status" value="1"/>
</dbReference>
<dbReference type="CDD" id="cd00130">
    <property type="entry name" value="PAS"/>
    <property type="match status" value="1"/>
</dbReference>
<dbReference type="InterPro" id="IPR000700">
    <property type="entry name" value="PAS-assoc_C"/>
</dbReference>
<dbReference type="Pfam" id="PF02518">
    <property type="entry name" value="HATPase_c"/>
    <property type="match status" value="1"/>
</dbReference>
<comment type="catalytic activity">
    <reaction evidence="1">
        <text>ATP + protein L-histidine = ADP + protein N-phospho-L-histidine.</text>
        <dbReference type="EC" id="2.7.13.3"/>
    </reaction>
</comment>
<dbReference type="EMBL" id="JACEIB010000006">
    <property type="protein sequence ID" value="MBA2934586.1"/>
    <property type="molecule type" value="Genomic_DNA"/>
</dbReference>
<dbReference type="RefSeq" id="WP_160366053.1">
    <property type="nucleotide sequence ID" value="NZ_JACEIB010000006.1"/>
</dbReference>
<dbReference type="InterPro" id="IPR013767">
    <property type="entry name" value="PAS_fold"/>
</dbReference>
<dbReference type="Gene3D" id="1.10.287.130">
    <property type="match status" value="1"/>
</dbReference>
<dbReference type="GO" id="GO:0005524">
    <property type="term" value="F:ATP binding"/>
    <property type="evidence" value="ECO:0007669"/>
    <property type="project" value="UniProtKB-KW"/>
</dbReference>
<feature type="domain" description="PAC" evidence="11">
    <location>
        <begin position="77"/>
        <end position="129"/>
    </location>
</feature>
<comment type="caution">
    <text evidence="12">The sequence shown here is derived from an EMBL/GenBank/DDBJ whole genome shotgun (WGS) entry which is preliminary data.</text>
</comment>
<keyword evidence="13" id="KW-1185">Reference proteome</keyword>
<dbReference type="PANTHER" id="PTHR43065">
    <property type="entry name" value="SENSOR HISTIDINE KINASE"/>
    <property type="match status" value="1"/>
</dbReference>
<dbReference type="InterPro" id="IPR036097">
    <property type="entry name" value="HisK_dim/P_sf"/>
</dbReference>
<keyword evidence="5" id="KW-0547">Nucleotide-binding</keyword>
<evidence type="ECO:0000259" key="10">
    <source>
        <dbReference type="PROSITE" id="PS50112"/>
    </source>
</evidence>
<dbReference type="PRINTS" id="PR00344">
    <property type="entry name" value="BCTRLSENSOR"/>
</dbReference>
<evidence type="ECO:0000256" key="8">
    <source>
        <dbReference type="ARBA" id="ARBA00023012"/>
    </source>
</evidence>
<dbReference type="Pfam" id="PF13426">
    <property type="entry name" value="PAS_9"/>
    <property type="match status" value="1"/>
</dbReference>
<dbReference type="EC" id="2.7.13.3" evidence="2"/>
<evidence type="ECO:0000256" key="3">
    <source>
        <dbReference type="ARBA" id="ARBA00022553"/>
    </source>
</evidence>
<keyword evidence="8" id="KW-0902">Two-component regulatory system</keyword>
<dbReference type="SMART" id="SM00388">
    <property type="entry name" value="HisKA"/>
    <property type="match status" value="1"/>
</dbReference>
<gene>
    <name evidence="12" type="ORF">HZF05_10815</name>
</gene>
<proteinExistence type="predicted"/>
<dbReference type="SMART" id="SM00091">
    <property type="entry name" value="PAS"/>
    <property type="match status" value="2"/>
</dbReference>
<evidence type="ECO:0000313" key="12">
    <source>
        <dbReference type="EMBL" id="MBA2934586.1"/>
    </source>
</evidence>
<dbReference type="Proteomes" id="UP000570166">
    <property type="component" value="Unassembled WGS sequence"/>
</dbReference>
<dbReference type="InterPro" id="IPR035965">
    <property type="entry name" value="PAS-like_dom_sf"/>
</dbReference>
<dbReference type="Pfam" id="PF00512">
    <property type="entry name" value="HisKA"/>
    <property type="match status" value="1"/>
</dbReference>
<accession>A0A838L8W7</accession>
<dbReference type="GO" id="GO:0000155">
    <property type="term" value="F:phosphorelay sensor kinase activity"/>
    <property type="evidence" value="ECO:0007669"/>
    <property type="project" value="InterPro"/>
</dbReference>
<protein>
    <recommendedName>
        <fullName evidence="2">histidine kinase</fullName>
        <ecNumber evidence="2">2.7.13.3</ecNumber>
    </recommendedName>
</protein>
<dbReference type="PANTHER" id="PTHR43065:SF10">
    <property type="entry name" value="PEROXIDE STRESS-ACTIVATED HISTIDINE KINASE MAK3"/>
    <property type="match status" value="1"/>
</dbReference>
<dbReference type="InterPro" id="IPR004358">
    <property type="entry name" value="Sig_transdc_His_kin-like_C"/>
</dbReference>
<dbReference type="SUPFAM" id="SSF55785">
    <property type="entry name" value="PYP-like sensor domain (PAS domain)"/>
    <property type="match status" value="2"/>
</dbReference>
<dbReference type="GO" id="GO:0006355">
    <property type="term" value="P:regulation of DNA-templated transcription"/>
    <property type="evidence" value="ECO:0007669"/>
    <property type="project" value="InterPro"/>
</dbReference>
<organism evidence="12 13">
    <name type="scientific">Sphingomonas chungangi</name>
    <dbReference type="NCBI Taxonomy" id="2683589"/>
    <lineage>
        <taxon>Bacteria</taxon>
        <taxon>Pseudomonadati</taxon>
        <taxon>Pseudomonadota</taxon>
        <taxon>Alphaproteobacteria</taxon>
        <taxon>Sphingomonadales</taxon>
        <taxon>Sphingomonadaceae</taxon>
        <taxon>Sphingomonas</taxon>
    </lineage>
</organism>
<feature type="domain" description="Histidine kinase" evidence="9">
    <location>
        <begin position="308"/>
        <end position="523"/>
    </location>
</feature>
<dbReference type="Pfam" id="PF00989">
    <property type="entry name" value="PAS"/>
    <property type="match status" value="1"/>
</dbReference>
<dbReference type="PROSITE" id="PS50113">
    <property type="entry name" value="PAC"/>
    <property type="match status" value="1"/>
</dbReference>
<feature type="domain" description="PAS" evidence="10">
    <location>
        <begin position="11"/>
        <end position="75"/>
    </location>
</feature>
<dbReference type="CDD" id="cd00082">
    <property type="entry name" value="HisKA"/>
    <property type="match status" value="1"/>
</dbReference>
<dbReference type="PROSITE" id="PS50109">
    <property type="entry name" value="HIS_KIN"/>
    <property type="match status" value="1"/>
</dbReference>
<dbReference type="InterPro" id="IPR036890">
    <property type="entry name" value="HATPase_C_sf"/>
</dbReference>
<dbReference type="InterPro" id="IPR000014">
    <property type="entry name" value="PAS"/>
</dbReference>
<keyword evidence="3" id="KW-0597">Phosphoprotein</keyword>
<dbReference type="Gene3D" id="3.30.565.10">
    <property type="entry name" value="Histidine kinase-like ATPase, C-terminal domain"/>
    <property type="match status" value="1"/>
</dbReference>